<keyword evidence="4" id="KW-1185">Reference proteome</keyword>
<gene>
    <name evidence="3" type="ORF">DIABBA_LOCUS755</name>
</gene>
<keyword evidence="1" id="KW-0732">Signal</keyword>
<evidence type="ECO:0000259" key="2">
    <source>
        <dbReference type="PROSITE" id="PS51465"/>
    </source>
</evidence>
<dbReference type="InterPro" id="IPR036058">
    <property type="entry name" value="Kazal_dom_sf"/>
</dbReference>
<dbReference type="SMART" id="SM00280">
    <property type="entry name" value="KAZAL"/>
    <property type="match status" value="1"/>
</dbReference>
<dbReference type="PROSITE" id="PS51465">
    <property type="entry name" value="KAZAL_2"/>
    <property type="match status" value="1"/>
</dbReference>
<dbReference type="EMBL" id="OU898276">
    <property type="protein sequence ID" value="CAG9826655.1"/>
    <property type="molecule type" value="Genomic_DNA"/>
</dbReference>
<feature type="domain" description="Kazal-like" evidence="2">
    <location>
        <begin position="23"/>
        <end position="71"/>
    </location>
</feature>
<sequence>MKIFLFINLCFSTTFLTSVLTAKPSNSDCLCTYEEDPVCDTNGKNYINRCYLDCLKSLDPSIEFKHPGLCS</sequence>
<dbReference type="InterPro" id="IPR002350">
    <property type="entry name" value="Kazal_dom"/>
</dbReference>
<accession>A0A9N9SPH0</accession>
<evidence type="ECO:0000313" key="3">
    <source>
        <dbReference type="EMBL" id="CAG9826655.1"/>
    </source>
</evidence>
<organism evidence="3 4">
    <name type="scientific">Diabrotica balteata</name>
    <name type="common">Banded cucumber beetle</name>
    <dbReference type="NCBI Taxonomy" id="107213"/>
    <lineage>
        <taxon>Eukaryota</taxon>
        <taxon>Metazoa</taxon>
        <taxon>Ecdysozoa</taxon>
        <taxon>Arthropoda</taxon>
        <taxon>Hexapoda</taxon>
        <taxon>Insecta</taxon>
        <taxon>Pterygota</taxon>
        <taxon>Neoptera</taxon>
        <taxon>Endopterygota</taxon>
        <taxon>Coleoptera</taxon>
        <taxon>Polyphaga</taxon>
        <taxon>Cucujiformia</taxon>
        <taxon>Chrysomeloidea</taxon>
        <taxon>Chrysomelidae</taxon>
        <taxon>Galerucinae</taxon>
        <taxon>Diabroticina</taxon>
        <taxon>Diabroticites</taxon>
        <taxon>Diabrotica</taxon>
    </lineage>
</organism>
<reference evidence="3" key="1">
    <citation type="submission" date="2022-01" db="EMBL/GenBank/DDBJ databases">
        <authorList>
            <person name="King R."/>
        </authorList>
    </citation>
    <scope>NUCLEOTIDE SEQUENCE</scope>
</reference>
<dbReference type="Proteomes" id="UP001153709">
    <property type="component" value="Chromosome 1"/>
</dbReference>
<evidence type="ECO:0000256" key="1">
    <source>
        <dbReference type="SAM" id="SignalP"/>
    </source>
</evidence>
<dbReference type="Pfam" id="PF07648">
    <property type="entry name" value="Kazal_2"/>
    <property type="match status" value="1"/>
</dbReference>
<dbReference type="CDD" id="cd00104">
    <property type="entry name" value="KAZAL_FS"/>
    <property type="match status" value="1"/>
</dbReference>
<dbReference type="Gene3D" id="3.30.60.30">
    <property type="match status" value="1"/>
</dbReference>
<evidence type="ECO:0000313" key="4">
    <source>
        <dbReference type="Proteomes" id="UP001153709"/>
    </source>
</evidence>
<feature type="signal peptide" evidence="1">
    <location>
        <begin position="1"/>
        <end position="21"/>
    </location>
</feature>
<dbReference type="PROSITE" id="PS00282">
    <property type="entry name" value="KAZAL_1"/>
    <property type="match status" value="1"/>
</dbReference>
<name>A0A9N9SPH0_DIABA</name>
<dbReference type="OrthoDB" id="126772at2759"/>
<proteinExistence type="predicted"/>
<dbReference type="AlphaFoldDB" id="A0A9N9SPH0"/>
<dbReference type="SUPFAM" id="SSF100895">
    <property type="entry name" value="Kazal-type serine protease inhibitors"/>
    <property type="match status" value="1"/>
</dbReference>
<feature type="chain" id="PRO_5040516308" description="Kazal-like domain-containing protein" evidence="1">
    <location>
        <begin position="22"/>
        <end position="71"/>
    </location>
</feature>
<protein>
    <recommendedName>
        <fullName evidence="2">Kazal-like domain-containing protein</fullName>
    </recommendedName>
</protein>